<dbReference type="EMBL" id="CP007139">
    <property type="protein sequence ID" value="AIE83453.1"/>
    <property type="molecule type" value="Genomic_DNA"/>
</dbReference>
<organism evidence="10 11">
    <name type="scientific">Fimbriimonas ginsengisoli Gsoil 348</name>
    <dbReference type="NCBI Taxonomy" id="661478"/>
    <lineage>
        <taxon>Bacteria</taxon>
        <taxon>Bacillati</taxon>
        <taxon>Armatimonadota</taxon>
        <taxon>Fimbriimonadia</taxon>
        <taxon>Fimbriimonadales</taxon>
        <taxon>Fimbriimonadaceae</taxon>
        <taxon>Fimbriimonas</taxon>
    </lineage>
</organism>
<keyword evidence="2 5" id="KW-0210">Decarboxylase</keyword>
<gene>
    <name evidence="5" type="primary">lysA</name>
    <name evidence="10" type="ORF">OP10G_0085</name>
</gene>
<dbReference type="PANTHER" id="PTHR43727">
    <property type="entry name" value="DIAMINOPIMELATE DECARBOXYLASE"/>
    <property type="match status" value="1"/>
</dbReference>
<comment type="pathway">
    <text evidence="5 8">Amino-acid biosynthesis; L-lysine biosynthesis via DAP pathway; L-lysine from DL-2,6-diaminopimelate: step 1/1.</text>
</comment>
<dbReference type="Proteomes" id="UP000027982">
    <property type="component" value="Chromosome"/>
</dbReference>
<dbReference type="PRINTS" id="PR01179">
    <property type="entry name" value="ODADCRBXLASE"/>
</dbReference>
<dbReference type="Gene3D" id="2.40.37.10">
    <property type="entry name" value="Lyase, Ornithine Decarboxylase, Chain A, domain 1"/>
    <property type="match status" value="1"/>
</dbReference>
<evidence type="ECO:0000256" key="5">
    <source>
        <dbReference type="HAMAP-Rule" id="MF_02120"/>
    </source>
</evidence>
<dbReference type="GO" id="GO:0008836">
    <property type="term" value="F:diaminopimelate decarboxylase activity"/>
    <property type="evidence" value="ECO:0007669"/>
    <property type="project" value="UniProtKB-UniRule"/>
</dbReference>
<feature type="domain" description="Orn/DAP/Arg decarboxylase 2 N-terminal" evidence="9">
    <location>
        <begin position="39"/>
        <end position="288"/>
    </location>
</feature>
<keyword evidence="4 5" id="KW-0456">Lyase</keyword>
<evidence type="ECO:0000256" key="1">
    <source>
        <dbReference type="ARBA" id="ARBA00001933"/>
    </source>
</evidence>
<feature type="binding site" evidence="5">
    <location>
        <position position="384"/>
    </location>
    <ligand>
        <name>pyridoxal 5'-phosphate</name>
        <dbReference type="ChEBI" id="CHEBI:597326"/>
    </ligand>
</feature>
<comment type="subunit">
    <text evidence="5">Homodimer.</text>
</comment>
<dbReference type="UniPathway" id="UPA00034">
    <property type="reaction ID" value="UER00027"/>
</dbReference>
<feature type="binding site" evidence="5">
    <location>
        <position position="356"/>
    </location>
    <ligand>
        <name>substrate</name>
    </ligand>
</feature>
<dbReference type="HOGENOM" id="CLU_026444_0_1_0"/>
<dbReference type="InterPro" id="IPR022644">
    <property type="entry name" value="De-COase2_N"/>
</dbReference>
<keyword evidence="5" id="KW-0028">Amino-acid biosynthesis</keyword>
<feature type="active site" description="Proton donor" evidence="7">
    <location>
        <position position="355"/>
    </location>
</feature>
<comment type="catalytic activity">
    <reaction evidence="5 8">
        <text>meso-2,6-diaminopimelate + H(+) = L-lysine + CO2</text>
        <dbReference type="Rhea" id="RHEA:15101"/>
        <dbReference type="ChEBI" id="CHEBI:15378"/>
        <dbReference type="ChEBI" id="CHEBI:16526"/>
        <dbReference type="ChEBI" id="CHEBI:32551"/>
        <dbReference type="ChEBI" id="CHEBI:57791"/>
        <dbReference type="EC" id="4.1.1.20"/>
    </reaction>
</comment>
<dbReference type="PANTHER" id="PTHR43727:SF2">
    <property type="entry name" value="GROUP IV DECARBOXYLASE"/>
    <property type="match status" value="1"/>
</dbReference>
<dbReference type="Pfam" id="PF02784">
    <property type="entry name" value="Orn_Arg_deC_N"/>
    <property type="match status" value="1"/>
</dbReference>
<dbReference type="InterPro" id="IPR029066">
    <property type="entry name" value="PLP-binding_barrel"/>
</dbReference>
<dbReference type="HAMAP" id="MF_02120">
    <property type="entry name" value="LysA"/>
    <property type="match status" value="1"/>
</dbReference>
<feature type="binding site" evidence="5">
    <location>
        <position position="325"/>
    </location>
    <ligand>
        <name>substrate</name>
    </ligand>
</feature>
<feature type="binding site" evidence="5">
    <location>
        <begin position="281"/>
        <end position="284"/>
    </location>
    <ligand>
        <name>pyridoxal 5'-phosphate</name>
        <dbReference type="ChEBI" id="CHEBI:597326"/>
    </ligand>
</feature>
<dbReference type="SUPFAM" id="SSF50621">
    <property type="entry name" value="Alanine racemase C-terminal domain-like"/>
    <property type="match status" value="1"/>
</dbReference>
<dbReference type="FunFam" id="3.20.20.10:FF:000003">
    <property type="entry name" value="Diaminopimelate decarboxylase"/>
    <property type="match status" value="1"/>
</dbReference>
<accession>A0A068NIM3</accession>
<dbReference type="InterPro" id="IPR022653">
    <property type="entry name" value="De-COase2_pyr-phos_BS"/>
</dbReference>
<keyword evidence="3 5" id="KW-0663">Pyridoxal phosphate</keyword>
<dbReference type="PRINTS" id="PR01181">
    <property type="entry name" value="DAPDCRBXLASE"/>
</dbReference>
<feature type="binding site" evidence="5">
    <location>
        <position position="384"/>
    </location>
    <ligand>
        <name>substrate</name>
    </ligand>
</feature>
<evidence type="ECO:0000313" key="10">
    <source>
        <dbReference type="EMBL" id="AIE83453.1"/>
    </source>
</evidence>
<dbReference type="InterPro" id="IPR009006">
    <property type="entry name" value="Ala_racemase/Decarboxylase_C"/>
</dbReference>
<dbReference type="PROSITE" id="PS00878">
    <property type="entry name" value="ODR_DC_2_1"/>
    <property type="match status" value="1"/>
</dbReference>
<dbReference type="GO" id="GO:0009089">
    <property type="term" value="P:lysine biosynthetic process via diaminopimelate"/>
    <property type="evidence" value="ECO:0007669"/>
    <property type="project" value="UniProtKB-UniRule"/>
</dbReference>
<feature type="binding site" evidence="5">
    <location>
        <position position="329"/>
    </location>
    <ligand>
        <name>substrate</name>
    </ligand>
</feature>
<evidence type="ECO:0000256" key="2">
    <source>
        <dbReference type="ARBA" id="ARBA00022793"/>
    </source>
</evidence>
<feature type="binding site" evidence="5">
    <location>
        <position position="284"/>
    </location>
    <ligand>
        <name>substrate</name>
    </ligand>
</feature>
<keyword evidence="11" id="KW-1185">Reference proteome</keyword>
<evidence type="ECO:0000256" key="6">
    <source>
        <dbReference type="NCBIfam" id="TIGR01048"/>
    </source>
</evidence>
<feature type="binding site" evidence="5">
    <location>
        <position position="240"/>
    </location>
    <ligand>
        <name>pyridoxal 5'-phosphate</name>
        <dbReference type="ChEBI" id="CHEBI:597326"/>
    </ligand>
</feature>
<dbReference type="CDD" id="cd06828">
    <property type="entry name" value="PLPDE_III_DapDC"/>
    <property type="match status" value="1"/>
</dbReference>
<sequence>MTTAPTNDTRFRVSESVARDLATAYGTPLYVLDEATFRGRIRAYREAFEASYPKSELTYAAKANSTVALLAIAAAEGCGIDVASEGELRAALGAGIPAARCHLHGNNKSFEELSFAIEQGIGMIVVDHFGEIETIQGIGTGSAKLALRLAPGVDPVTHAKISTGQADTKFGFNIADGSAERATLRCLELGLPLVGFHCHVGSQLLDPEAQRSGGELIARFAVDMLRRHGFAAEYLNVGGGLGASYTDADRPMNVRDYCRLIVEAVTGSLAGSGLDPVLAQEPGRSLVAETGVTLYTVGLVKTVPSKSAGRRTYVCVDGGLSDNPRPALYGARYDVERIGPAAGDEMVVTVSGKHCETDKLFEDVRLPRDVATGDLLQVLCTGAYNASMASNYNRFPRPAAALIRLDGSHCLVQRRDTWAEMLAREILPEGLA</sequence>
<dbReference type="eggNOG" id="COG0019">
    <property type="taxonomic scope" value="Bacteria"/>
</dbReference>
<evidence type="ECO:0000259" key="9">
    <source>
        <dbReference type="Pfam" id="PF02784"/>
    </source>
</evidence>
<evidence type="ECO:0000256" key="7">
    <source>
        <dbReference type="PIRSR" id="PIRSR600183-50"/>
    </source>
</evidence>
<dbReference type="OrthoDB" id="9802241at2"/>
<evidence type="ECO:0000256" key="3">
    <source>
        <dbReference type="ARBA" id="ARBA00022898"/>
    </source>
</evidence>
<dbReference type="SUPFAM" id="SSF51419">
    <property type="entry name" value="PLP-binding barrel"/>
    <property type="match status" value="1"/>
</dbReference>
<dbReference type="GO" id="GO:0030170">
    <property type="term" value="F:pyridoxal phosphate binding"/>
    <property type="evidence" value="ECO:0007669"/>
    <property type="project" value="UniProtKB-UniRule"/>
</dbReference>
<comment type="function">
    <text evidence="5">Specifically catalyzes the decarboxylation of meso-diaminopimelate (meso-DAP) to L-lysine.</text>
</comment>
<dbReference type="InterPro" id="IPR002986">
    <property type="entry name" value="DAP_deCOOHase_LysA"/>
</dbReference>
<reference evidence="10 11" key="1">
    <citation type="journal article" date="2014" name="PLoS ONE">
        <title>The first complete genome sequence of the class fimbriimonadia in the phylum armatimonadetes.</title>
        <authorList>
            <person name="Hu Z.Y."/>
            <person name="Wang Y.Z."/>
            <person name="Im W.T."/>
            <person name="Wang S.Y."/>
            <person name="Zhao G.P."/>
            <person name="Zheng H.J."/>
            <person name="Quan Z.X."/>
        </authorList>
    </citation>
    <scope>NUCLEOTIDE SEQUENCE [LARGE SCALE GENOMIC DNA]</scope>
    <source>
        <strain evidence="10">Gsoil 348</strain>
    </source>
</reference>
<evidence type="ECO:0000256" key="8">
    <source>
        <dbReference type="RuleBase" id="RU003738"/>
    </source>
</evidence>
<comment type="similarity">
    <text evidence="5">Belongs to the Orn/Lys/Arg decarboxylase class-II family. LysA subfamily.</text>
</comment>
<name>A0A068NIM3_FIMGI</name>
<evidence type="ECO:0000313" key="11">
    <source>
        <dbReference type="Proteomes" id="UP000027982"/>
    </source>
</evidence>
<dbReference type="InterPro" id="IPR000183">
    <property type="entry name" value="Orn/DAP/Arg_de-COase"/>
</dbReference>
<dbReference type="Gene3D" id="3.20.20.10">
    <property type="entry name" value="Alanine racemase"/>
    <property type="match status" value="1"/>
</dbReference>
<dbReference type="EC" id="4.1.1.20" evidence="5 6"/>
<evidence type="ECO:0000256" key="4">
    <source>
        <dbReference type="ARBA" id="ARBA00023239"/>
    </source>
</evidence>
<dbReference type="AlphaFoldDB" id="A0A068NIM3"/>
<dbReference type="KEGG" id="fgi:OP10G_0085"/>
<feature type="modified residue" description="N6-(pyridoxal phosphate)lysine" evidence="5 7">
    <location>
        <position position="62"/>
    </location>
</feature>
<proteinExistence type="inferred from homology"/>
<dbReference type="RefSeq" id="WP_025227871.1">
    <property type="nucleotide sequence ID" value="NZ_CP007139.1"/>
</dbReference>
<keyword evidence="5 8" id="KW-0457">Lysine biosynthesis</keyword>
<dbReference type="STRING" id="661478.OP10G_0085"/>
<dbReference type="NCBIfam" id="TIGR01048">
    <property type="entry name" value="lysA"/>
    <property type="match status" value="1"/>
</dbReference>
<protein>
    <recommendedName>
        <fullName evidence="5 6">Diaminopimelate decarboxylase</fullName>
        <shortName evidence="5">DAP decarboxylase</shortName>
        <shortName evidence="5">DAPDC</shortName>
        <ecNumber evidence="5 6">4.1.1.20</ecNumber>
    </recommendedName>
</protein>
<comment type="cofactor">
    <cofactor evidence="1 5 7 8">
        <name>pyridoxal 5'-phosphate</name>
        <dbReference type="ChEBI" id="CHEBI:597326"/>
    </cofactor>
</comment>